<dbReference type="PROSITE" id="PS50111">
    <property type="entry name" value="CHEMOTAXIS_TRANSDUC_2"/>
    <property type="match status" value="1"/>
</dbReference>
<evidence type="ECO:0000256" key="2">
    <source>
        <dbReference type="ARBA" id="ARBA00022475"/>
    </source>
</evidence>
<keyword evidence="2" id="KW-1003">Cell membrane</keyword>
<organism evidence="13 14">
    <name type="scientific">Roseburia hominis</name>
    <dbReference type="NCBI Taxonomy" id="301301"/>
    <lineage>
        <taxon>Bacteria</taxon>
        <taxon>Bacillati</taxon>
        <taxon>Bacillota</taxon>
        <taxon>Clostridia</taxon>
        <taxon>Lachnospirales</taxon>
        <taxon>Lachnospiraceae</taxon>
        <taxon>Roseburia</taxon>
    </lineage>
</organism>
<evidence type="ECO:0000259" key="12">
    <source>
        <dbReference type="PROSITE" id="PS50885"/>
    </source>
</evidence>
<keyword evidence="5 10" id="KW-0472">Membrane</keyword>
<evidence type="ECO:0000259" key="11">
    <source>
        <dbReference type="PROSITE" id="PS50111"/>
    </source>
</evidence>
<keyword evidence="3 10" id="KW-0812">Transmembrane</keyword>
<comment type="caution">
    <text evidence="13">The sequence shown here is derived from an EMBL/GenBank/DDBJ whole genome shotgun (WGS) entry which is preliminary data.</text>
</comment>
<dbReference type="EMBL" id="QRVL01000021">
    <property type="protein sequence ID" value="RGS36615.1"/>
    <property type="molecule type" value="Genomic_DNA"/>
</dbReference>
<dbReference type="InterPro" id="IPR003660">
    <property type="entry name" value="HAMP_dom"/>
</dbReference>
<dbReference type="Pfam" id="PF17202">
    <property type="entry name" value="sCache_3_3"/>
    <property type="match status" value="1"/>
</dbReference>
<keyword evidence="9" id="KW-0175">Coiled coil</keyword>
<feature type="domain" description="Methyl-accepting transducer" evidence="11">
    <location>
        <begin position="290"/>
        <end position="547"/>
    </location>
</feature>
<dbReference type="GO" id="GO:0006935">
    <property type="term" value="P:chemotaxis"/>
    <property type="evidence" value="ECO:0007669"/>
    <property type="project" value="InterPro"/>
</dbReference>
<gene>
    <name evidence="13" type="ORF">DWX93_15500</name>
</gene>
<comment type="subcellular location">
    <subcellularLocation>
        <location evidence="1">Cell membrane</location>
        <topology evidence="1">Multi-pass membrane protein</topology>
    </subcellularLocation>
</comment>
<dbReference type="SUPFAM" id="SSF58104">
    <property type="entry name" value="Methyl-accepting chemotaxis protein (MCP) signaling domain"/>
    <property type="match status" value="1"/>
</dbReference>
<reference evidence="13 14" key="1">
    <citation type="submission" date="2018-08" db="EMBL/GenBank/DDBJ databases">
        <title>A genome reference for cultivated species of the human gut microbiota.</title>
        <authorList>
            <person name="Zou Y."/>
            <person name="Xue W."/>
            <person name="Luo G."/>
        </authorList>
    </citation>
    <scope>NUCLEOTIDE SEQUENCE [LARGE SCALE GENOMIC DNA]</scope>
    <source>
        <strain evidence="13 14">AF22-12AC</strain>
    </source>
</reference>
<evidence type="ECO:0000256" key="9">
    <source>
        <dbReference type="SAM" id="Coils"/>
    </source>
</evidence>
<dbReference type="PROSITE" id="PS50885">
    <property type="entry name" value="HAMP"/>
    <property type="match status" value="1"/>
</dbReference>
<dbReference type="Gene3D" id="6.10.340.10">
    <property type="match status" value="1"/>
</dbReference>
<dbReference type="SMART" id="SM00283">
    <property type="entry name" value="MA"/>
    <property type="match status" value="1"/>
</dbReference>
<evidence type="ECO:0000313" key="14">
    <source>
        <dbReference type="Proteomes" id="UP000266172"/>
    </source>
</evidence>
<dbReference type="PANTHER" id="PTHR32089">
    <property type="entry name" value="METHYL-ACCEPTING CHEMOTAXIS PROTEIN MCPB"/>
    <property type="match status" value="1"/>
</dbReference>
<feature type="transmembrane region" description="Helical" evidence="10">
    <location>
        <begin position="20"/>
        <end position="42"/>
    </location>
</feature>
<protein>
    <submittedName>
        <fullName evidence="13">Methyl-accepting chemotaxis protein</fullName>
    </submittedName>
</protein>
<dbReference type="InterPro" id="IPR004090">
    <property type="entry name" value="Chemotax_Me-accpt_rcpt"/>
</dbReference>
<evidence type="ECO:0000313" key="13">
    <source>
        <dbReference type="EMBL" id="RGS36615.1"/>
    </source>
</evidence>
<evidence type="ECO:0000256" key="4">
    <source>
        <dbReference type="ARBA" id="ARBA00022989"/>
    </source>
</evidence>
<feature type="transmembrane region" description="Helical" evidence="10">
    <location>
        <begin position="197"/>
        <end position="216"/>
    </location>
</feature>
<sequence>MEQKNIEVQRKKGLNLMMKILITAIIPLLILVTFAGLAIRAVGVSVSDKLMQHELKTSIYAVNQTLSVISSGDWNVDGDQLYKGDYNISEHQDVLDAFKENTGLDVTLSWNTTRMATSLVRQDGSRETGTEIAADVYQTVKEKGSYFVSDNVIDGQKYYGYYEGLYNSDGSMAGLVFTGMASTSVHEIYNDRLKKNIIFMVVLAIFACIFLAIVMMKIVKAMMSMIDHLDDVAEGNLDSKISDRMTSRSDEIGNIARALYSLIGGLAMIVKNIRTSAKSLDDFSARFQNSFTTINESIHNVNTAMEDIANGATNQAGEMQKVNEQISDMNEAIAETTKNVENLTGSTEEMKEQNHKLDGTIKDLVEISDRTRESVDEVNRQTDRTNQSVMEIGSAIQMITDIASQTNLLSLNASIEAARAGEHGKGFAVVADEIRQLADQSSDSAKKIGDIVEELIKNSNKSVETMNGVLDEINEQNEKLSTTREAFDGLNTEVGNVVVAIDNIRREIETVNTAKNDVMSSMESLAAIAQENAASTEETSASMTELSGIVTDCNAQTKNLVDIAENLSDNVNQFRIKE</sequence>
<feature type="domain" description="HAMP" evidence="12">
    <location>
        <begin position="216"/>
        <end position="271"/>
    </location>
</feature>
<evidence type="ECO:0000256" key="10">
    <source>
        <dbReference type="SAM" id="Phobius"/>
    </source>
</evidence>
<comment type="similarity">
    <text evidence="7">Belongs to the methyl-accepting chemotaxis (MCP) protein family.</text>
</comment>
<evidence type="ECO:0000256" key="3">
    <source>
        <dbReference type="ARBA" id="ARBA00022692"/>
    </source>
</evidence>
<keyword evidence="6 8" id="KW-0807">Transducer</keyword>
<dbReference type="Proteomes" id="UP000266172">
    <property type="component" value="Unassembled WGS sequence"/>
</dbReference>
<dbReference type="GO" id="GO:0004888">
    <property type="term" value="F:transmembrane signaling receptor activity"/>
    <property type="evidence" value="ECO:0007669"/>
    <property type="project" value="InterPro"/>
</dbReference>
<accession>A0A395V7G5</accession>
<proteinExistence type="inferred from homology"/>
<dbReference type="AlphaFoldDB" id="A0A395V7G5"/>
<dbReference type="InterPro" id="IPR004089">
    <property type="entry name" value="MCPsignal_dom"/>
</dbReference>
<dbReference type="PANTHER" id="PTHR32089:SF112">
    <property type="entry name" value="LYSOZYME-LIKE PROTEIN-RELATED"/>
    <property type="match status" value="1"/>
</dbReference>
<dbReference type="InterPro" id="IPR033463">
    <property type="entry name" value="sCache_3"/>
</dbReference>
<evidence type="ECO:0000256" key="5">
    <source>
        <dbReference type="ARBA" id="ARBA00023136"/>
    </source>
</evidence>
<dbReference type="Gene3D" id="1.10.287.950">
    <property type="entry name" value="Methyl-accepting chemotaxis protein"/>
    <property type="match status" value="1"/>
</dbReference>
<evidence type="ECO:0000256" key="6">
    <source>
        <dbReference type="ARBA" id="ARBA00023224"/>
    </source>
</evidence>
<evidence type="ECO:0000256" key="8">
    <source>
        <dbReference type="PROSITE-ProRule" id="PRU00284"/>
    </source>
</evidence>
<evidence type="ECO:0000256" key="7">
    <source>
        <dbReference type="ARBA" id="ARBA00029447"/>
    </source>
</evidence>
<dbReference type="Pfam" id="PF00015">
    <property type="entry name" value="MCPsignal"/>
    <property type="match status" value="1"/>
</dbReference>
<name>A0A395V7G5_9FIRM</name>
<dbReference type="PRINTS" id="PR00260">
    <property type="entry name" value="CHEMTRNSDUCR"/>
</dbReference>
<keyword evidence="4 10" id="KW-1133">Transmembrane helix</keyword>
<dbReference type="GO" id="GO:0007165">
    <property type="term" value="P:signal transduction"/>
    <property type="evidence" value="ECO:0007669"/>
    <property type="project" value="UniProtKB-KW"/>
</dbReference>
<dbReference type="RefSeq" id="WP_118098447.1">
    <property type="nucleotide sequence ID" value="NZ_DAWDXU010000021.1"/>
</dbReference>
<feature type="coiled-coil region" evidence="9">
    <location>
        <begin position="319"/>
        <end position="353"/>
    </location>
</feature>
<evidence type="ECO:0000256" key="1">
    <source>
        <dbReference type="ARBA" id="ARBA00004651"/>
    </source>
</evidence>
<dbReference type="GO" id="GO:0005886">
    <property type="term" value="C:plasma membrane"/>
    <property type="evidence" value="ECO:0007669"/>
    <property type="project" value="UniProtKB-SubCell"/>
</dbReference>